<dbReference type="PROSITE" id="PS51892">
    <property type="entry name" value="SUBTILASE"/>
    <property type="match status" value="1"/>
</dbReference>
<evidence type="ECO:0000313" key="13">
    <source>
        <dbReference type="Proteomes" id="UP000256970"/>
    </source>
</evidence>
<evidence type="ECO:0000256" key="5">
    <source>
        <dbReference type="ARBA" id="ARBA00022825"/>
    </source>
</evidence>
<dbReference type="STRING" id="3088.A0A383V8F3"/>
<dbReference type="PROSITE" id="PS00138">
    <property type="entry name" value="SUBTILASE_SER"/>
    <property type="match status" value="1"/>
</dbReference>
<dbReference type="AlphaFoldDB" id="A0A383V8F3"/>
<evidence type="ECO:0000259" key="11">
    <source>
        <dbReference type="Pfam" id="PF02225"/>
    </source>
</evidence>
<dbReference type="GO" id="GO:0005615">
    <property type="term" value="C:extracellular space"/>
    <property type="evidence" value="ECO:0007669"/>
    <property type="project" value="TreeGrafter"/>
</dbReference>
<evidence type="ECO:0000256" key="7">
    <source>
        <dbReference type="PROSITE-ProRule" id="PRU01240"/>
    </source>
</evidence>
<evidence type="ECO:0000256" key="6">
    <source>
        <dbReference type="PIRSR" id="PIRSR615500-1"/>
    </source>
</evidence>
<dbReference type="SUPFAM" id="SSF52743">
    <property type="entry name" value="Subtilisin-like"/>
    <property type="match status" value="1"/>
</dbReference>
<dbReference type="PRINTS" id="PR00723">
    <property type="entry name" value="SUBTILISIN"/>
</dbReference>
<evidence type="ECO:0000256" key="2">
    <source>
        <dbReference type="ARBA" id="ARBA00022512"/>
    </source>
</evidence>
<dbReference type="GO" id="GO:0004252">
    <property type="term" value="F:serine-type endopeptidase activity"/>
    <property type="evidence" value="ECO:0007669"/>
    <property type="project" value="UniProtKB-UniRule"/>
</dbReference>
<feature type="domain" description="Peptidase S8/S53" evidence="10">
    <location>
        <begin position="188"/>
        <end position="396"/>
    </location>
</feature>
<dbReference type="InterPro" id="IPR003137">
    <property type="entry name" value="PA_domain"/>
</dbReference>
<keyword evidence="13" id="KW-1185">Reference proteome</keyword>
<accession>A0A383V8F3</accession>
<keyword evidence="4 7" id="KW-0378">Hydrolase</keyword>
<dbReference type="Gene3D" id="3.40.50.200">
    <property type="entry name" value="Peptidase S8/S53 domain"/>
    <property type="match status" value="1"/>
</dbReference>
<feature type="compositionally biased region" description="Low complexity" evidence="8">
    <location>
        <begin position="125"/>
        <end position="137"/>
    </location>
</feature>
<dbReference type="Pfam" id="PF02225">
    <property type="entry name" value="PA"/>
    <property type="match status" value="1"/>
</dbReference>
<dbReference type="InterPro" id="IPR015500">
    <property type="entry name" value="Peptidase_S8_subtilisin-rel"/>
</dbReference>
<evidence type="ECO:0000259" key="10">
    <source>
        <dbReference type="Pfam" id="PF00082"/>
    </source>
</evidence>
<comment type="similarity">
    <text evidence="1 7">Belongs to the peptidase S8 family.</text>
</comment>
<evidence type="ECO:0000256" key="3">
    <source>
        <dbReference type="ARBA" id="ARBA00022670"/>
    </source>
</evidence>
<reference evidence="12 13" key="1">
    <citation type="submission" date="2016-10" db="EMBL/GenBank/DDBJ databases">
        <authorList>
            <person name="Cai Z."/>
        </authorList>
    </citation>
    <scope>NUCLEOTIDE SEQUENCE [LARGE SCALE GENOMIC DNA]</scope>
</reference>
<evidence type="ECO:0000313" key="12">
    <source>
        <dbReference type="EMBL" id="SZX61029.1"/>
    </source>
</evidence>
<dbReference type="InterPro" id="IPR050131">
    <property type="entry name" value="Peptidase_S8_subtilisin-like"/>
</dbReference>
<evidence type="ECO:0008006" key="14">
    <source>
        <dbReference type="Google" id="ProtNLM"/>
    </source>
</evidence>
<evidence type="ECO:0000256" key="1">
    <source>
        <dbReference type="ARBA" id="ARBA00011073"/>
    </source>
</evidence>
<dbReference type="Gene3D" id="3.50.30.30">
    <property type="match status" value="1"/>
</dbReference>
<dbReference type="PANTHER" id="PTHR43806">
    <property type="entry name" value="PEPTIDASE S8"/>
    <property type="match status" value="1"/>
</dbReference>
<feature type="active site" description="Charge relay system" evidence="6 7">
    <location>
        <position position="195"/>
    </location>
</feature>
<feature type="compositionally biased region" description="Basic and acidic residues" evidence="8">
    <location>
        <begin position="147"/>
        <end position="158"/>
    </location>
</feature>
<dbReference type="InterPro" id="IPR036852">
    <property type="entry name" value="Peptidase_S8/S53_dom_sf"/>
</dbReference>
<feature type="chain" id="PRO_5016715556" description="Peptidase S8/S53 domain-containing protein" evidence="9">
    <location>
        <begin position="20"/>
        <end position="751"/>
    </location>
</feature>
<keyword evidence="2" id="KW-0134">Cell wall</keyword>
<keyword evidence="9" id="KW-0732">Signal</keyword>
<feature type="domain" description="PA" evidence="11">
    <location>
        <begin position="448"/>
        <end position="536"/>
    </location>
</feature>
<evidence type="ECO:0000256" key="8">
    <source>
        <dbReference type="SAM" id="MobiDB-lite"/>
    </source>
</evidence>
<evidence type="ECO:0000256" key="4">
    <source>
        <dbReference type="ARBA" id="ARBA00022801"/>
    </source>
</evidence>
<proteinExistence type="inferred from homology"/>
<sequence length="751" mass="77602">MVRLLAAVLLLAAAAPILAQGSSSSFIVQYKPDELDQVRSQLQQQGYSIMREYTDFNSLVVSGGNIAAAATASVGSSSSTPATDAVAAETNAQLAAMRGVGRVEAGGMRALFPQPAAGMIIAPPSIAPPADSSDSNSTAEEAVCSESDGKLGPDADLGRRGEGVPYGVKLVQADDPAMVEVAKKFRSKVLFCVIDTGLDRTNKEFNNATTSGCMPGFPDGDTSQPFRYCYTWYEDANRHGTHTSGTIGALRNGRGVVGVSSEGAQLYHYNYFGPNMAASDDLEVAAWQECIAELDRRKLATSTPDMKLVISMSYGSTSVTDFSKAAIAALAKARNDVLWIAAAGNGGDNTTNYPAGYDEVISIGAVDWNSKPATFSTFNADVELAAPGVQTLSTIPVAMTNASGYAALPFSRDILSLGTPLAALANDTNFFNKPKVARVDGSPAGIASGRLVDCGLGAEKCEADGAICLLQRGETTFCEKLLNCAAGGGIGAIIFNRDDLPECERLAGVSVDICDAAPEQGWTPAISISQKQGRALREALAAGEAVSATIRVTEVSQANEYSLDLLSGTSMATPTASGVAGLVWSAHTQCTAAEIRAALRKTAVKPANTTAGRDQKYGFGIVQALAAHKYLEANPCTASGVKVTLQHSVASASTAAAPTVGGRVTVSVTVQDKATGRPAIGQRVLLNVEPSRKAVACKSYSLTTNKKGMAATSCQLLASGNNRITAKAVGGSSAATVANSSIVIRTKAQGS</sequence>
<keyword evidence="3 7" id="KW-0645">Protease</keyword>
<dbReference type="CDD" id="cd00538">
    <property type="entry name" value="PA"/>
    <property type="match status" value="1"/>
</dbReference>
<dbReference type="PANTHER" id="PTHR43806:SF11">
    <property type="entry name" value="CEREVISIN-RELATED"/>
    <property type="match status" value="1"/>
</dbReference>
<dbReference type="Proteomes" id="UP000256970">
    <property type="component" value="Unassembled WGS sequence"/>
</dbReference>
<dbReference type="Pfam" id="PF00082">
    <property type="entry name" value="Peptidase_S8"/>
    <property type="match status" value="2"/>
</dbReference>
<keyword evidence="5 7" id="KW-0720">Serine protease</keyword>
<organism evidence="12 13">
    <name type="scientific">Tetradesmus obliquus</name>
    <name type="common">Green alga</name>
    <name type="synonym">Acutodesmus obliquus</name>
    <dbReference type="NCBI Taxonomy" id="3088"/>
    <lineage>
        <taxon>Eukaryota</taxon>
        <taxon>Viridiplantae</taxon>
        <taxon>Chlorophyta</taxon>
        <taxon>core chlorophytes</taxon>
        <taxon>Chlorophyceae</taxon>
        <taxon>CS clade</taxon>
        <taxon>Sphaeropleales</taxon>
        <taxon>Scenedesmaceae</taxon>
        <taxon>Tetradesmus</taxon>
    </lineage>
</organism>
<feature type="signal peptide" evidence="9">
    <location>
        <begin position="1"/>
        <end position="19"/>
    </location>
</feature>
<feature type="active site" description="Charge relay system" evidence="6 7">
    <location>
        <position position="570"/>
    </location>
</feature>
<name>A0A383V8F3_TETOB</name>
<dbReference type="InterPro" id="IPR023828">
    <property type="entry name" value="Peptidase_S8_Ser-AS"/>
</dbReference>
<feature type="region of interest" description="Disordered" evidence="8">
    <location>
        <begin position="125"/>
        <end position="158"/>
    </location>
</feature>
<evidence type="ECO:0000256" key="9">
    <source>
        <dbReference type="SAM" id="SignalP"/>
    </source>
</evidence>
<protein>
    <recommendedName>
        <fullName evidence="14">Peptidase S8/S53 domain-containing protein</fullName>
    </recommendedName>
</protein>
<gene>
    <name evidence="12" type="ORF">BQ4739_LOCUS1564</name>
</gene>
<feature type="domain" description="Peptidase S8/S53" evidence="10">
    <location>
        <begin position="553"/>
        <end position="620"/>
    </location>
</feature>
<dbReference type="GO" id="GO:0006508">
    <property type="term" value="P:proteolysis"/>
    <property type="evidence" value="ECO:0007669"/>
    <property type="project" value="UniProtKB-KW"/>
</dbReference>
<feature type="active site" description="Charge relay system" evidence="6 7">
    <location>
        <position position="239"/>
    </location>
</feature>
<dbReference type="InterPro" id="IPR000209">
    <property type="entry name" value="Peptidase_S8/S53_dom"/>
</dbReference>
<dbReference type="EMBL" id="FNXT01000119">
    <property type="protein sequence ID" value="SZX61029.1"/>
    <property type="molecule type" value="Genomic_DNA"/>
</dbReference>
<keyword evidence="2" id="KW-0964">Secreted</keyword>